<proteinExistence type="inferred from homology"/>
<dbReference type="PROSITE" id="PS50850">
    <property type="entry name" value="MFS"/>
    <property type="match status" value="1"/>
</dbReference>
<feature type="transmembrane region" description="Helical" evidence="8">
    <location>
        <begin position="350"/>
        <end position="376"/>
    </location>
</feature>
<feature type="transmembrane region" description="Helical" evidence="8">
    <location>
        <begin position="512"/>
        <end position="531"/>
    </location>
</feature>
<dbReference type="SUPFAM" id="SSF103473">
    <property type="entry name" value="MFS general substrate transporter"/>
    <property type="match status" value="1"/>
</dbReference>
<dbReference type="EMBL" id="VDEP01000305">
    <property type="protein sequence ID" value="KAA1109149.1"/>
    <property type="molecule type" value="Genomic_DNA"/>
</dbReference>
<feature type="transmembrane region" description="Helical" evidence="8">
    <location>
        <begin position="245"/>
        <end position="265"/>
    </location>
</feature>
<feature type="transmembrane region" description="Helical" evidence="8">
    <location>
        <begin position="116"/>
        <end position="136"/>
    </location>
</feature>
<feature type="transmembrane region" description="Helical" evidence="8">
    <location>
        <begin position="451"/>
        <end position="472"/>
    </location>
</feature>
<feature type="transmembrane region" description="Helical" evidence="8">
    <location>
        <begin position="148"/>
        <end position="175"/>
    </location>
</feature>
<feature type="domain" description="Major facilitator superfamily (MFS) profile" evidence="9">
    <location>
        <begin position="81"/>
        <end position="536"/>
    </location>
</feature>
<dbReference type="Proteomes" id="UP000325313">
    <property type="component" value="Unassembled WGS sequence"/>
</dbReference>
<evidence type="ECO:0000256" key="4">
    <source>
        <dbReference type="ARBA" id="ARBA00022692"/>
    </source>
</evidence>
<evidence type="ECO:0000256" key="1">
    <source>
        <dbReference type="ARBA" id="ARBA00004141"/>
    </source>
</evidence>
<keyword evidence="3" id="KW-0813">Transport</keyword>
<comment type="similarity">
    <text evidence="2">Belongs to the major facilitator superfamily.</text>
</comment>
<feature type="region of interest" description="Disordered" evidence="7">
    <location>
        <begin position="1"/>
        <end position="25"/>
    </location>
</feature>
<evidence type="ECO:0000256" key="2">
    <source>
        <dbReference type="ARBA" id="ARBA00008335"/>
    </source>
</evidence>
<evidence type="ECO:0000256" key="5">
    <source>
        <dbReference type="ARBA" id="ARBA00022989"/>
    </source>
</evidence>
<evidence type="ECO:0000256" key="3">
    <source>
        <dbReference type="ARBA" id="ARBA00022448"/>
    </source>
</evidence>
<keyword evidence="5 8" id="KW-1133">Transmembrane helix</keyword>
<keyword evidence="6 8" id="KW-0472">Membrane</keyword>
<reference evidence="10 11" key="1">
    <citation type="submission" date="2019-05" db="EMBL/GenBank/DDBJ databases">
        <title>Emergence of the Ug99 lineage of the wheat stem rust pathogen through somatic hybridization.</title>
        <authorList>
            <person name="Li F."/>
            <person name="Upadhyaya N.M."/>
            <person name="Sperschneider J."/>
            <person name="Matny O."/>
            <person name="Nguyen-Phuc H."/>
            <person name="Mago R."/>
            <person name="Raley C."/>
            <person name="Miller M.E."/>
            <person name="Silverstein K.A.T."/>
            <person name="Henningsen E."/>
            <person name="Hirsch C.D."/>
            <person name="Visser B."/>
            <person name="Pretorius Z.A."/>
            <person name="Steffenson B.J."/>
            <person name="Schwessinger B."/>
            <person name="Dodds P.N."/>
            <person name="Figueroa M."/>
        </authorList>
    </citation>
    <scope>NUCLEOTIDE SEQUENCE [LARGE SCALE GENOMIC DNA]</scope>
    <source>
        <strain evidence="10 11">Ug99</strain>
    </source>
</reference>
<dbReference type="GO" id="GO:0016020">
    <property type="term" value="C:membrane"/>
    <property type="evidence" value="ECO:0007669"/>
    <property type="project" value="UniProtKB-SubCell"/>
</dbReference>
<dbReference type="InterPro" id="IPR020846">
    <property type="entry name" value="MFS_dom"/>
</dbReference>
<evidence type="ECO:0000313" key="10">
    <source>
        <dbReference type="EMBL" id="KAA1109149.1"/>
    </source>
</evidence>
<dbReference type="AlphaFoldDB" id="A0A5B0Q7V7"/>
<dbReference type="GO" id="GO:0022857">
    <property type="term" value="F:transmembrane transporter activity"/>
    <property type="evidence" value="ECO:0007669"/>
    <property type="project" value="InterPro"/>
</dbReference>
<dbReference type="Gene3D" id="1.20.1250.20">
    <property type="entry name" value="MFS general substrate transporter like domains"/>
    <property type="match status" value="1"/>
</dbReference>
<dbReference type="InterPro" id="IPR011701">
    <property type="entry name" value="MFS"/>
</dbReference>
<dbReference type="Pfam" id="PF07690">
    <property type="entry name" value="MFS_1"/>
    <property type="match status" value="1"/>
</dbReference>
<feature type="transmembrane region" description="Helical" evidence="8">
    <location>
        <begin position="201"/>
        <end position="225"/>
    </location>
</feature>
<evidence type="ECO:0000259" key="9">
    <source>
        <dbReference type="PROSITE" id="PS50850"/>
    </source>
</evidence>
<name>A0A5B0Q7V7_PUCGR</name>
<evidence type="ECO:0000256" key="7">
    <source>
        <dbReference type="SAM" id="MobiDB-lite"/>
    </source>
</evidence>
<comment type="caution">
    <text evidence="10">The sequence shown here is derived from an EMBL/GenBank/DDBJ whole genome shotgun (WGS) entry which is preliminary data.</text>
</comment>
<accession>A0A5B0Q7V7</accession>
<evidence type="ECO:0000256" key="8">
    <source>
        <dbReference type="SAM" id="Phobius"/>
    </source>
</evidence>
<sequence>MANVVSLEKHNNNSDPASVPDRSSEHKTNLNFVEDSYPSLLDVCELDSFREGDSNKIYEAKARILNAAMQEIGMGRYQWKLFVVVGFGWAADNLWPIVTSLILGPVSQEFQVKQPAFLTLSQNLGLLLGAMFWGFGSDIFGRKFSFNITVFITSIFALISASSTSFASICLYIFFWSTGVGGNLPVDSAIFLEFLPGSHQYLLTVLSVFWSIAQLLVTLLAWPLLSNFSCQPSAPSCTRRENAGWRWLLISTGSAAFLMFLGRWLTIKIHESPKYLMGKGRQEEAVAVIHEVARRNKVKCSLTIAHLEQFGPVEKVFDKGDRLMTLKAFLMQRLRRFNFQHFSDLFSTPVVALSTVLITTIWALVGLAFPLYNAFIPLIETQRGIRFGDETSTTYRNSLIIAAVGLPGSVIGAFMTQTPQLGRKGSLAITSALTGISLFSSLTASSSRILLVWNCLFGLNTNFLLSILYSYTPEIFLTKCRGTGNALAASVGRICGTLAPVVFMCTNIKSSLPVYISGSLFFVVAFLSLLLPLESQGSASL</sequence>
<feature type="transmembrane region" description="Helical" evidence="8">
    <location>
        <begin position="81"/>
        <end position="104"/>
    </location>
</feature>
<dbReference type="PANTHER" id="PTHR23511:SF12">
    <property type="entry name" value="TRANSPORTER, PUTATIVE (AFU_ORTHOLOGUE AFUA_7G01740)-RELATED"/>
    <property type="match status" value="1"/>
</dbReference>
<dbReference type="PANTHER" id="PTHR23511">
    <property type="entry name" value="SYNAPTIC VESICLE GLYCOPROTEIN 2"/>
    <property type="match status" value="1"/>
</dbReference>
<comment type="subcellular location">
    <subcellularLocation>
        <location evidence="1">Membrane</location>
        <topology evidence="1">Multi-pass membrane protein</topology>
    </subcellularLocation>
</comment>
<feature type="transmembrane region" description="Helical" evidence="8">
    <location>
        <begin position="484"/>
        <end position="505"/>
    </location>
</feature>
<dbReference type="InterPro" id="IPR036259">
    <property type="entry name" value="MFS_trans_sf"/>
</dbReference>
<organism evidence="10 11">
    <name type="scientific">Puccinia graminis f. sp. tritici</name>
    <dbReference type="NCBI Taxonomy" id="56615"/>
    <lineage>
        <taxon>Eukaryota</taxon>
        <taxon>Fungi</taxon>
        <taxon>Dikarya</taxon>
        <taxon>Basidiomycota</taxon>
        <taxon>Pucciniomycotina</taxon>
        <taxon>Pucciniomycetes</taxon>
        <taxon>Pucciniales</taxon>
        <taxon>Pucciniaceae</taxon>
        <taxon>Puccinia</taxon>
    </lineage>
</organism>
<keyword evidence="4 8" id="KW-0812">Transmembrane</keyword>
<dbReference type="CDD" id="cd17316">
    <property type="entry name" value="MFS_SV2_like"/>
    <property type="match status" value="1"/>
</dbReference>
<feature type="transmembrane region" description="Helical" evidence="8">
    <location>
        <begin position="397"/>
        <end position="415"/>
    </location>
</feature>
<gene>
    <name evidence="10" type="ORF">PGTUg99_003143</name>
</gene>
<dbReference type="FunFam" id="1.20.1250.20:FF:000171">
    <property type="entry name" value="MFS general substrate transporter"/>
    <property type="match status" value="1"/>
</dbReference>
<evidence type="ECO:0000313" key="11">
    <source>
        <dbReference type="Proteomes" id="UP000325313"/>
    </source>
</evidence>
<protein>
    <recommendedName>
        <fullName evidence="9">Major facilitator superfamily (MFS) profile domain-containing protein</fullName>
    </recommendedName>
</protein>
<evidence type="ECO:0000256" key="6">
    <source>
        <dbReference type="ARBA" id="ARBA00023136"/>
    </source>
</evidence>
<feature type="transmembrane region" description="Helical" evidence="8">
    <location>
        <begin position="427"/>
        <end position="444"/>
    </location>
</feature>